<keyword evidence="2" id="KW-1185">Reference proteome</keyword>
<evidence type="ECO:0000313" key="1">
    <source>
        <dbReference type="EMBL" id="KAH8033506.1"/>
    </source>
</evidence>
<dbReference type="Proteomes" id="UP000821866">
    <property type="component" value="Chromosome 2"/>
</dbReference>
<name>A0A9J6EGS7_RHIMP</name>
<accession>A0A9J6EGS7</accession>
<evidence type="ECO:0000313" key="2">
    <source>
        <dbReference type="Proteomes" id="UP000821866"/>
    </source>
</evidence>
<dbReference type="EMBL" id="JABSTU010000004">
    <property type="protein sequence ID" value="KAH8033506.1"/>
    <property type="molecule type" value="Genomic_DNA"/>
</dbReference>
<reference evidence="1" key="2">
    <citation type="submission" date="2021-09" db="EMBL/GenBank/DDBJ databases">
        <authorList>
            <person name="Jia N."/>
            <person name="Wang J."/>
            <person name="Shi W."/>
            <person name="Du L."/>
            <person name="Sun Y."/>
            <person name="Zhan W."/>
            <person name="Jiang J."/>
            <person name="Wang Q."/>
            <person name="Zhang B."/>
            <person name="Ji P."/>
            <person name="Sakyi L.B."/>
            <person name="Cui X."/>
            <person name="Yuan T."/>
            <person name="Jiang B."/>
            <person name="Yang W."/>
            <person name="Lam T.T.-Y."/>
            <person name="Chang Q."/>
            <person name="Ding S."/>
            <person name="Wang X."/>
            <person name="Zhu J."/>
            <person name="Ruan X."/>
            <person name="Zhao L."/>
            <person name="Wei J."/>
            <person name="Que T."/>
            <person name="Du C."/>
            <person name="Cheng J."/>
            <person name="Dai P."/>
            <person name="Han X."/>
            <person name="Huang E."/>
            <person name="Gao Y."/>
            <person name="Liu J."/>
            <person name="Shao H."/>
            <person name="Ye R."/>
            <person name="Li L."/>
            <person name="Wei W."/>
            <person name="Wang X."/>
            <person name="Wang C."/>
            <person name="Huo Q."/>
            <person name="Li W."/>
            <person name="Guo W."/>
            <person name="Chen H."/>
            <person name="Chen S."/>
            <person name="Zhou L."/>
            <person name="Zhou L."/>
            <person name="Ni X."/>
            <person name="Tian J."/>
            <person name="Zhou Y."/>
            <person name="Sheng Y."/>
            <person name="Liu T."/>
            <person name="Pan Y."/>
            <person name="Xia L."/>
            <person name="Li J."/>
            <person name="Zhao F."/>
            <person name="Cao W."/>
        </authorList>
    </citation>
    <scope>NUCLEOTIDE SEQUENCE</scope>
    <source>
        <strain evidence="1">Rmic-2018</strain>
        <tissue evidence="1">Larvae</tissue>
    </source>
</reference>
<gene>
    <name evidence="1" type="ORF">HPB51_013389</name>
</gene>
<organism evidence="1 2">
    <name type="scientific">Rhipicephalus microplus</name>
    <name type="common">Cattle tick</name>
    <name type="synonym">Boophilus microplus</name>
    <dbReference type="NCBI Taxonomy" id="6941"/>
    <lineage>
        <taxon>Eukaryota</taxon>
        <taxon>Metazoa</taxon>
        <taxon>Ecdysozoa</taxon>
        <taxon>Arthropoda</taxon>
        <taxon>Chelicerata</taxon>
        <taxon>Arachnida</taxon>
        <taxon>Acari</taxon>
        <taxon>Parasitiformes</taxon>
        <taxon>Ixodida</taxon>
        <taxon>Ixodoidea</taxon>
        <taxon>Ixodidae</taxon>
        <taxon>Rhipicephalinae</taxon>
        <taxon>Rhipicephalus</taxon>
        <taxon>Boophilus</taxon>
    </lineage>
</organism>
<sequence length="318" mass="34960">MTNCGAPAPCGGSGGVAALQIAVAVQRRGVPASEDEAKHAGLVHRRQHRRAVLPAADERWLQLVQTCKDATLVEVIQTAEDIWKSKEVILVLHAGLGDIQNNDASHDFTDKLKSQIPSSTATAIGHFCVFYGVSKLEPKVNAMRTKFKTWNKNLRTPTRQPVVSFSTEEIRRDPLPSSRNPILNAGEGALSSGVLFNPDEHAGKLLMLDVCSCVTSGEEGEASEVTCTEMFQQYNTAHRANSYRLCQPPAPIPDSYRRLPPVNSNSFDAPIRSTAARRRVGVLSLVCDLDVTRRPLLLYDDARPPRSILIRKTKRGRF</sequence>
<dbReference type="AlphaFoldDB" id="A0A9J6EGS7"/>
<protein>
    <submittedName>
        <fullName evidence="1">Uncharacterized protein</fullName>
    </submittedName>
</protein>
<comment type="caution">
    <text evidence="1">The sequence shown here is derived from an EMBL/GenBank/DDBJ whole genome shotgun (WGS) entry which is preliminary data.</text>
</comment>
<reference evidence="1" key="1">
    <citation type="journal article" date="2020" name="Cell">
        <title>Large-Scale Comparative Analyses of Tick Genomes Elucidate Their Genetic Diversity and Vector Capacities.</title>
        <authorList>
            <consortium name="Tick Genome and Microbiome Consortium (TIGMIC)"/>
            <person name="Jia N."/>
            <person name="Wang J."/>
            <person name="Shi W."/>
            <person name="Du L."/>
            <person name="Sun Y."/>
            <person name="Zhan W."/>
            <person name="Jiang J.F."/>
            <person name="Wang Q."/>
            <person name="Zhang B."/>
            <person name="Ji P."/>
            <person name="Bell-Sakyi L."/>
            <person name="Cui X.M."/>
            <person name="Yuan T.T."/>
            <person name="Jiang B.G."/>
            <person name="Yang W.F."/>
            <person name="Lam T.T."/>
            <person name="Chang Q.C."/>
            <person name="Ding S.J."/>
            <person name="Wang X.J."/>
            <person name="Zhu J.G."/>
            <person name="Ruan X.D."/>
            <person name="Zhao L."/>
            <person name="Wei J.T."/>
            <person name="Ye R.Z."/>
            <person name="Que T.C."/>
            <person name="Du C.H."/>
            <person name="Zhou Y.H."/>
            <person name="Cheng J.X."/>
            <person name="Dai P.F."/>
            <person name="Guo W.B."/>
            <person name="Han X.H."/>
            <person name="Huang E.J."/>
            <person name="Li L.F."/>
            <person name="Wei W."/>
            <person name="Gao Y.C."/>
            <person name="Liu J.Z."/>
            <person name="Shao H.Z."/>
            <person name="Wang X."/>
            <person name="Wang C.C."/>
            <person name="Yang T.C."/>
            <person name="Huo Q.B."/>
            <person name="Li W."/>
            <person name="Chen H.Y."/>
            <person name="Chen S.E."/>
            <person name="Zhou L.G."/>
            <person name="Ni X.B."/>
            <person name="Tian J.H."/>
            <person name="Sheng Y."/>
            <person name="Liu T."/>
            <person name="Pan Y.S."/>
            <person name="Xia L.Y."/>
            <person name="Li J."/>
            <person name="Zhao F."/>
            <person name="Cao W.C."/>
        </authorList>
    </citation>
    <scope>NUCLEOTIDE SEQUENCE</scope>
    <source>
        <strain evidence="1">Rmic-2018</strain>
    </source>
</reference>
<proteinExistence type="predicted"/>